<proteinExistence type="predicted"/>
<evidence type="ECO:0000313" key="3">
    <source>
        <dbReference type="Proteomes" id="UP000678499"/>
    </source>
</evidence>
<keyword evidence="1" id="KW-0472">Membrane</keyword>
<keyword evidence="3" id="KW-1185">Reference proteome</keyword>
<organism evidence="2">
    <name type="scientific">Notodromas monacha</name>
    <dbReference type="NCBI Taxonomy" id="399045"/>
    <lineage>
        <taxon>Eukaryota</taxon>
        <taxon>Metazoa</taxon>
        <taxon>Ecdysozoa</taxon>
        <taxon>Arthropoda</taxon>
        <taxon>Crustacea</taxon>
        <taxon>Oligostraca</taxon>
        <taxon>Ostracoda</taxon>
        <taxon>Podocopa</taxon>
        <taxon>Podocopida</taxon>
        <taxon>Cypridocopina</taxon>
        <taxon>Cypridoidea</taxon>
        <taxon>Cyprididae</taxon>
        <taxon>Notodromas</taxon>
    </lineage>
</organism>
<accession>A0A7R9G7W8</accession>
<keyword evidence="1" id="KW-0812">Transmembrane</keyword>
<dbReference type="AlphaFoldDB" id="A0A7R9G7W8"/>
<dbReference type="Proteomes" id="UP000678499">
    <property type="component" value="Unassembled WGS sequence"/>
</dbReference>
<name>A0A7R9G7W8_9CRUS</name>
<dbReference type="EMBL" id="CAJPEX010000037">
    <property type="protein sequence ID" value="CAG0912650.1"/>
    <property type="molecule type" value="Genomic_DNA"/>
</dbReference>
<dbReference type="EMBL" id="OA882074">
    <property type="protein sequence ID" value="CAD7272498.1"/>
    <property type="molecule type" value="Genomic_DNA"/>
</dbReference>
<dbReference type="OrthoDB" id="6349206at2759"/>
<feature type="transmembrane region" description="Helical" evidence="1">
    <location>
        <begin position="45"/>
        <end position="67"/>
    </location>
</feature>
<gene>
    <name evidence="2" type="ORF">NMOB1V02_LOCUS427</name>
</gene>
<evidence type="ECO:0000313" key="2">
    <source>
        <dbReference type="EMBL" id="CAD7272498.1"/>
    </source>
</evidence>
<feature type="transmembrane region" description="Helical" evidence="1">
    <location>
        <begin position="12"/>
        <end position="33"/>
    </location>
</feature>
<protein>
    <submittedName>
        <fullName evidence="2">Uncharacterized protein</fullName>
    </submittedName>
</protein>
<keyword evidence="1" id="KW-1133">Transmembrane helix</keyword>
<reference evidence="2" key="1">
    <citation type="submission" date="2020-11" db="EMBL/GenBank/DDBJ databases">
        <authorList>
            <person name="Tran Van P."/>
        </authorList>
    </citation>
    <scope>NUCLEOTIDE SEQUENCE</scope>
</reference>
<sequence>MAYYDLMPEAEFIQNTVGAILYLATGAMAIDTYRELPKSELRNVGLALGALSLVNSAAYAVDAFFAFKNKRGLILPNMQCSGTTKESARYSSDVRCVTPASPKRGTAEFRQLYLAAEDR</sequence>
<evidence type="ECO:0000256" key="1">
    <source>
        <dbReference type="SAM" id="Phobius"/>
    </source>
</evidence>